<dbReference type="InterPro" id="IPR013136">
    <property type="entry name" value="WSTF_Acf1_Cbp146"/>
</dbReference>
<evidence type="ECO:0000313" key="8">
    <source>
        <dbReference type="Proteomes" id="UP000001640"/>
    </source>
</evidence>
<dbReference type="Pfam" id="PF15613">
    <property type="entry name" value="WSD"/>
    <property type="match status" value="1"/>
</dbReference>
<evidence type="ECO:0000259" key="5">
    <source>
        <dbReference type="PROSITE" id="PS50827"/>
    </source>
</evidence>
<dbReference type="GO" id="GO:0000781">
    <property type="term" value="C:chromosome, telomeric region"/>
    <property type="evidence" value="ECO:0007669"/>
    <property type="project" value="GOC"/>
</dbReference>
<keyword evidence="8" id="KW-1185">Reference proteome</keyword>
<dbReference type="HOGENOM" id="CLU_265647_0_0_1"/>
<feature type="region of interest" description="Disordered" evidence="4">
    <location>
        <begin position="264"/>
        <end position="283"/>
    </location>
</feature>
<reference evidence="7 8" key="1">
    <citation type="journal article" date="2011" name="Proc. Natl. Acad. Sci. U.S.A.">
        <title>Evolutionary erosion of yeast sex chromosomes by mating-type switching accidents.</title>
        <authorList>
            <person name="Gordon J.L."/>
            <person name="Armisen D."/>
            <person name="Proux-Wera E."/>
            <person name="Oheigeartaigh S.S."/>
            <person name="Byrne K.P."/>
            <person name="Wolfe K.H."/>
        </authorList>
    </citation>
    <scope>NUCLEOTIDE SEQUENCE [LARGE SCALE GENOMIC DNA]</scope>
    <source>
        <strain evidence="8">ATCC 76901 / BCRC 22586 / CBS 4309 / NBRC 1992 / NRRL Y-12630</strain>
    </source>
</reference>
<dbReference type="GO" id="GO:0005634">
    <property type="term" value="C:nucleus"/>
    <property type="evidence" value="ECO:0007669"/>
    <property type="project" value="UniProtKB-SubCell"/>
</dbReference>
<dbReference type="SMART" id="SM00571">
    <property type="entry name" value="DDT"/>
    <property type="match status" value="1"/>
</dbReference>
<dbReference type="OMA" id="FPTHHIP"/>
<gene>
    <name evidence="7" type="primary">NCAS0A00990</name>
    <name evidence="7" type="ordered locus">NCAS_0A00990</name>
</gene>
<feature type="domain" description="DDT" evidence="5">
    <location>
        <begin position="428"/>
        <end position="488"/>
    </location>
</feature>
<evidence type="ECO:0000313" key="7">
    <source>
        <dbReference type="EMBL" id="CCC66659.1"/>
    </source>
</evidence>
<dbReference type="KEGG" id="ncs:NCAS_0A00990"/>
<dbReference type="PROSITE" id="PS50827">
    <property type="entry name" value="DDT"/>
    <property type="match status" value="1"/>
</dbReference>
<evidence type="ECO:0000259" key="6">
    <source>
        <dbReference type="PROSITE" id="PS51136"/>
    </source>
</evidence>
<dbReference type="GO" id="GO:0031509">
    <property type="term" value="P:subtelomeric heterochromatin formation"/>
    <property type="evidence" value="ECO:0007669"/>
    <property type="project" value="TreeGrafter"/>
</dbReference>
<name>G0V5C3_NAUCA</name>
<evidence type="ECO:0000256" key="4">
    <source>
        <dbReference type="SAM" id="MobiDB-lite"/>
    </source>
</evidence>
<evidence type="ECO:0008006" key="9">
    <source>
        <dbReference type="Google" id="ProtNLM"/>
    </source>
</evidence>
<dbReference type="InParanoid" id="G0V5C3"/>
<sequence length="1193" mass="138764">MVLYHDKHFELDDPIPLPTELNTPVWVIEQTGEWFTNYEEYDKRMTFYKQPLFTCEITGRSHMTYFEAKASEERQTKHFMDQFPSFLKSPIANWINGSHFTDIEKLIEIILLKCNKDFFVGEKVNLIKRINNDGIMGSDIDDKYSRSYLIKSKEVFEEIVDPGSKETIIPGYSKYLISSRPIEQRKQYNLLVDHTQISRKRPLISPHLLKCFVNIISTRKHLNDADENILLFSVKSEYRLAYGVNSNDDLGLTQLDLDEEHRRLKDNGSYPSTNEQSDQQGDVTPINANFMERVQSEEDLPLSQVLLSRKRPHSDVSTEATPTPSPTVDLSRRNVTSAVEALSEKSNAFDNLVKRPNLDELSAMVNQVEKNKKLQKMLPNIRNFMDDLELPYLGPPKFFQKLYHFSTKNFEYIPVSATSDKKFEHDDNGVVGKLLQVYEFVIHFGHILKLSPFSLDDLITSMKCTDMMELNGELVTISIGEDKDLPVAGPANRSQEAPIQYSEWKRNPKMRNLIKRKCTSIVKYDILINDAPRTDEFLENIKEYGAQLIVEVFIRLLSMIIDEKGNWRCNVVPEWVEDENIDESLNKQRQQEIDTIDEPLNKVLNYRNTNWADRLQKRQFNDGYWLIILLGVLQDSMHISMYTDIVQAFTKKIIPPAISVAILNKQLYKNFCFNFTIKEKIEILWVLTDIVESFSMDIKKAVDSSQGLCNELRYEKLRISKELVEQSNRLTYARMAFDQLERTVSQKAKEPKESEQINNSATPVIIDNNGKSAAESAPINVQEEDPESLLQEKEEQILALQSTIKKLEWDQIYLEQSIKEQDLGSLKPLGMDRYGNNYYWLEYNGISNSNLESPRYYSGRIWVRGPSRESAKYFLKITDKDIDRWFEVAKENGATEATKTVFNIYQSESGAFYQKMGDDIEVELLTKDKRVSTSSVTLTPLQKKIIDETPQKLLISDKQWYCFDTLVDVRGLLDWLDQWGNRESKLLHNLIQIHQSLGDLYSKRENILGSSHFDAVESRLLKELNQFEFSSSEITSFIENLEDQGDSDSKSREKSDEISSNVKRSKEELENTAREIVKLNDCKLTRNILVRVQKLENKREMQLKDQQRLLKYYIEDLSIPNEESDEANQFIFYKKLRNQRKILTDLLNHRHFRAIGDVLEWKNDALTSDEGNLSIEERAQNKLKEIKETISNY</sequence>
<dbReference type="EMBL" id="HE576752">
    <property type="protein sequence ID" value="CCC66659.1"/>
    <property type="molecule type" value="Genomic_DNA"/>
</dbReference>
<comment type="subcellular location">
    <subcellularLocation>
        <location evidence="1 3">Nucleus</location>
    </subcellularLocation>
</comment>
<evidence type="ECO:0000256" key="1">
    <source>
        <dbReference type="ARBA" id="ARBA00004123"/>
    </source>
</evidence>
<dbReference type="PROSITE" id="PS51136">
    <property type="entry name" value="WAC"/>
    <property type="match status" value="1"/>
</dbReference>
<accession>G0V5C3</accession>
<evidence type="ECO:0000256" key="2">
    <source>
        <dbReference type="ARBA" id="ARBA00023242"/>
    </source>
</evidence>
<feature type="compositionally biased region" description="Polar residues" evidence="4">
    <location>
        <begin position="269"/>
        <end position="282"/>
    </location>
</feature>
<reference key="2">
    <citation type="submission" date="2011-08" db="EMBL/GenBank/DDBJ databases">
        <title>Genome sequence of Naumovozyma castellii.</title>
        <authorList>
            <person name="Gordon J.L."/>
            <person name="Armisen D."/>
            <person name="Proux-Wera E."/>
            <person name="OhEigeartaigh S.S."/>
            <person name="Byrne K.P."/>
            <person name="Wolfe K.H."/>
        </authorList>
    </citation>
    <scope>NUCLEOTIDE SEQUENCE</scope>
    <source>
        <strain>Type strain:CBS 4309</strain>
    </source>
</reference>
<organism evidence="7 8">
    <name type="scientific">Naumovozyma castellii</name>
    <name type="common">Yeast</name>
    <name type="synonym">Saccharomyces castellii</name>
    <dbReference type="NCBI Taxonomy" id="27288"/>
    <lineage>
        <taxon>Eukaryota</taxon>
        <taxon>Fungi</taxon>
        <taxon>Dikarya</taxon>
        <taxon>Ascomycota</taxon>
        <taxon>Saccharomycotina</taxon>
        <taxon>Saccharomycetes</taxon>
        <taxon>Saccharomycetales</taxon>
        <taxon>Saccharomycetaceae</taxon>
        <taxon>Naumovozyma</taxon>
    </lineage>
</organism>
<dbReference type="InterPro" id="IPR018501">
    <property type="entry name" value="DDT_dom"/>
</dbReference>
<dbReference type="GO" id="GO:0000785">
    <property type="term" value="C:chromatin"/>
    <property type="evidence" value="ECO:0007669"/>
    <property type="project" value="UniProtKB-ARBA"/>
</dbReference>
<proteinExistence type="predicted"/>
<dbReference type="PANTHER" id="PTHR32075">
    <property type="entry name" value="ISWI CHROMATIN-REMODELING COMPLEX SUBUNIT YPL216W-RELATED"/>
    <property type="match status" value="1"/>
</dbReference>
<dbReference type="RefSeq" id="XP_003673050.1">
    <property type="nucleotide sequence ID" value="XM_003673002.1"/>
</dbReference>
<feature type="region of interest" description="Disordered" evidence="4">
    <location>
        <begin position="309"/>
        <end position="330"/>
    </location>
</feature>
<dbReference type="GeneID" id="96900148"/>
<feature type="compositionally biased region" description="Polar residues" evidence="4">
    <location>
        <begin position="315"/>
        <end position="330"/>
    </location>
</feature>
<evidence type="ECO:0000256" key="3">
    <source>
        <dbReference type="PROSITE-ProRule" id="PRU00475"/>
    </source>
</evidence>
<dbReference type="Pfam" id="PF02791">
    <property type="entry name" value="DDT"/>
    <property type="match status" value="1"/>
</dbReference>
<dbReference type="InterPro" id="IPR028941">
    <property type="entry name" value="WHIM2_dom"/>
</dbReference>
<dbReference type="Proteomes" id="UP000001640">
    <property type="component" value="Chromosome 1"/>
</dbReference>
<dbReference type="STRING" id="1064592.G0V5C3"/>
<protein>
    <recommendedName>
        <fullName evidence="9">WAC domain-containing protein</fullName>
    </recommendedName>
</protein>
<feature type="region of interest" description="Disordered" evidence="4">
    <location>
        <begin position="1042"/>
        <end position="1063"/>
    </location>
</feature>
<dbReference type="OrthoDB" id="4070012at2759"/>
<dbReference type="eggNOG" id="KOG1245">
    <property type="taxonomic scope" value="Eukaryota"/>
</dbReference>
<dbReference type="AlphaFoldDB" id="G0V5C3"/>
<feature type="domain" description="WAC" evidence="6">
    <location>
        <begin position="23"/>
        <end position="132"/>
    </location>
</feature>
<dbReference type="PANTHER" id="PTHR32075:SF6">
    <property type="entry name" value="ISWI CHROMATIN-REMODELING COMPLEX SUBUNIT YPL216W-RELATED"/>
    <property type="match status" value="1"/>
</dbReference>
<dbReference type="Pfam" id="PF10537">
    <property type="entry name" value="WAC_Acf1_DNA_bd"/>
    <property type="match status" value="1"/>
</dbReference>
<keyword evidence="2 3" id="KW-0539">Nucleus</keyword>
<feature type="compositionally biased region" description="Basic and acidic residues" evidence="4">
    <location>
        <begin position="1047"/>
        <end position="1057"/>
    </location>
</feature>